<dbReference type="NCBIfam" id="TIGR01379">
    <property type="entry name" value="thiL"/>
    <property type="match status" value="1"/>
</dbReference>
<feature type="binding site" evidence="2">
    <location>
        <position position="124"/>
    </location>
    <ligand>
        <name>Mg(2+)</name>
        <dbReference type="ChEBI" id="CHEBI:18420"/>
        <label>1</label>
    </ligand>
</feature>
<feature type="binding site" evidence="2">
    <location>
        <begin position="123"/>
        <end position="124"/>
    </location>
    <ligand>
        <name>ATP</name>
        <dbReference type="ChEBI" id="CHEBI:30616"/>
    </ligand>
</feature>
<reference evidence="4 5" key="1">
    <citation type="submission" date="2016-12" db="EMBL/GenBank/DDBJ databases">
        <authorList>
            <person name="Song W.-J."/>
            <person name="Kurnit D.M."/>
        </authorList>
    </citation>
    <scope>NUCLEOTIDE SEQUENCE [LARGE SCALE GENOMIC DNA]</scope>
    <source>
        <strain evidence="4 5">DSM 11393</strain>
    </source>
</reference>
<dbReference type="SUPFAM" id="SSF56042">
    <property type="entry name" value="PurM C-terminal domain-like"/>
    <property type="match status" value="1"/>
</dbReference>
<feature type="binding site" evidence="2">
    <location>
        <position position="47"/>
    </location>
    <ligand>
        <name>Mg(2+)</name>
        <dbReference type="ChEBI" id="CHEBI:18420"/>
        <label>2</label>
    </ligand>
</feature>
<feature type="binding site" evidence="2">
    <location>
        <position position="45"/>
    </location>
    <ligand>
        <name>Mg(2+)</name>
        <dbReference type="ChEBI" id="CHEBI:18420"/>
        <label>4</label>
    </ligand>
</feature>
<evidence type="ECO:0000256" key="1">
    <source>
        <dbReference type="ARBA" id="ARBA00022977"/>
    </source>
</evidence>
<name>A0A1M7SYL8_9BACT</name>
<dbReference type="AlphaFoldDB" id="A0A1M7SYL8"/>
<feature type="binding site" evidence="2">
    <location>
        <position position="46"/>
    </location>
    <ligand>
        <name>Mg(2+)</name>
        <dbReference type="ChEBI" id="CHEBI:18420"/>
        <label>1</label>
    </ligand>
</feature>
<dbReference type="PANTHER" id="PTHR30270:SF0">
    <property type="entry name" value="THIAMINE-MONOPHOSPHATE KINASE"/>
    <property type="match status" value="1"/>
</dbReference>
<feature type="binding site" evidence="2">
    <location>
        <position position="250"/>
    </location>
    <ligand>
        <name>ATP</name>
        <dbReference type="ChEBI" id="CHEBI:30616"/>
    </ligand>
</feature>
<comment type="similarity">
    <text evidence="2">Belongs to the thiamine-monophosphate kinase family.</text>
</comment>
<keyword evidence="2" id="KW-0067">ATP-binding</keyword>
<dbReference type="Gene3D" id="3.30.1330.10">
    <property type="entry name" value="PurM-like, N-terminal domain"/>
    <property type="match status" value="1"/>
</dbReference>
<dbReference type="PIRSF" id="PIRSF005303">
    <property type="entry name" value="Thiam_monoph_kin"/>
    <property type="match status" value="1"/>
</dbReference>
<dbReference type="GO" id="GO:0009228">
    <property type="term" value="P:thiamine biosynthetic process"/>
    <property type="evidence" value="ECO:0007669"/>
    <property type="project" value="UniProtKB-KW"/>
</dbReference>
<dbReference type="HAMAP" id="MF_02128">
    <property type="entry name" value="TMP_kinase"/>
    <property type="match status" value="1"/>
</dbReference>
<accession>A0A1M7SYL8</accession>
<evidence type="ECO:0000259" key="3">
    <source>
        <dbReference type="Pfam" id="PF00586"/>
    </source>
</evidence>
<dbReference type="InterPro" id="IPR016188">
    <property type="entry name" value="PurM-like_N"/>
</dbReference>
<dbReference type="GO" id="GO:0005524">
    <property type="term" value="F:ATP binding"/>
    <property type="evidence" value="ECO:0007669"/>
    <property type="project" value="UniProtKB-UniRule"/>
</dbReference>
<keyword evidence="5" id="KW-1185">Reference proteome</keyword>
<evidence type="ECO:0000313" key="4">
    <source>
        <dbReference type="EMBL" id="SHN63589.1"/>
    </source>
</evidence>
<feature type="binding site" evidence="2">
    <location>
        <position position="311"/>
    </location>
    <ligand>
        <name>substrate</name>
    </ligand>
</feature>
<dbReference type="SUPFAM" id="SSF55326">
    <property type="entry name" value="PurM N-terminal domain-like"/>
    <property type="match status" value="1"/>
</dbReference>
<evidence type="ECO:0000313" key="5">
    <source>
        <dbReference type="Proteomes" id="UP000186469"/>
    </source>
</evidence>
<comment type="function">
    <text evidence="2">Catalyzes the ATP-dependent phosphorylation of thiamine-monophosphate (TMP) to form thiamine-pyrophosphate (TPP), the active form of vitamin B1.</text>
</comment>
<keyword evidence="2" id="KW-0808">Transferase</keyword>
<dbReference type="CDD" id="cd02194">
    <property type="entry name" value="ThiL"/>
    <property type="match status" value="1"/>
</dbReference>
<dbReference type="EMBL" id="FRDI01000005">
    <property type="protein sequence ID" value="SHN63589.1"/>
    <property type="molecule type" value="Genomic_DNA"/>
</dbReference>
<keyword evidence="2" id="KW-0460">Magnesium</keyword>
<dbReference type="UniPathway" id="UPA00060">
    <property type="reaction ID" value="UER00142"/>
</dbReference>
<feature type="binding site" evidence="2">
    <location>
        <position position="358"/>
    </location>
    <ligand>
        <name>substrate</name>
    </ligand>
</feature>
<dbReference type="RefSeq" id="WP_072697071.1">
    <property type="nucleotide sequence ID" value="NZ_FRDI01000005.1"/>
</dbReference>
<dbReference type="InterPro" id="IPR006283">
    <property type="entry name" value="ThiL-like"/>
</dbReference>
<feature type="binding site" evidence="2">
    <location>
        <position position="54"/>
    </location>
    <ligand>
        <name>substrate</name>
    </ligand>
</feature>
<feature type="domain" description="PurM-like N-terminal" evidence="3">
    <location>
        <begin position="29"/>
        <end position="139"/>
    </location>
</feature>
<dbReference type="GO" id="GO:0000287">
    <property type="term" value="F:magnesium ion binding"/>
    <property type="evidence" value="ECO:0007669"/>
    <property type="project" value="UniProtKB-UniRule"/>
</dbReference>
<feature type="binding site" evidence="2">
    <location>
        <position position="31"/>
    </location>
    <ligand>
        <name>Mg(2+)</name>
        <dbReference type="ChEBI" id="CHEBI:18420"/>
        <label>4</label>
    </ligand>
</feature>
<feature type="binding site" evidence="2">
    <location>
        <position position="76"/>
    </location>
    <ligand>
        <name>Mg(2+)</name>
        <dbReference type="ChEBI" id="CHEBI:18420"/>
        <label>3</label>
    </ligand>
</feature>
<dbReference type="OrthoDB" id="9802811at2"/>
<dbReference type="PANTHER" id="PTHR30270">
    <property type="entry name" value="THIAMINE-MONOPHOSPHATE KINASE"/>
    <property type="match status" value="1"/>
</dbReference>
<comment type="catalytic activity">
    <reaction evidence="2">
        <text>thiamine phosphate + ATP = thiamine diphosphate + ADP</text>
        <dbReference type="Rhea" id="RHEA:15913"/>
        <dbReference type="ChEBI" id="CHEBI:30616"/>
        <dbReference type="ChEBI" id="CHEBI:37575"/>
        <dbReference type="ChEBI" id="CHEBI:58937"/>
        <dbReference type="ChEBI" id="CHEBI:456216"/>
        <dbReference type="EC" id="2.7.4.16"/>
    </reaction>
</comment>
<dbReference type="GO" id="GO:0009229">
    <property type="term" value="P:thiamine diphosphate biosynthetic process"/>
    <property type="evidence" value="ECO:0007669"/>
    <property type="project" value="UniProtKB-UniRule"/>
</dbReference>
<comment type="pathway">
    <text evidence="2">Cofactor biosynthesis; thiamine diphosphate biosynthesis; thiamine diphosphate from thiamine phosphate: step 1/1.</text>
</comment>
<keyword evidence="2" id="KW-0547">Nucleotide-binding</keyword>
<keyword evidence="2 4" id="KW-0418">Kinase</keyword>
<keyword evidence="2" id="KW-0479">Metal-binding</keyword>
<sequence length="362" mass="41479">MYIKSEKEVLRLIDKYFINQNDHLVLGRGDDCAELKIKTPYLALSTDLFLEDIHFRRIYFTPEEIGHKALAINLSDLAASGATPLGFALNLSLPKKIKTLDIEQIFQGISNLANQYKLPLCGGDLSLDKKLGFGIAIWGETKQTKEQHPNKPYFLRRSQAKEGDIIFVTGSFGLARLALCKLEYELKKQKKLKKDELNQYFFDLRKQLKEQIPKAMQAHLTPTPQLKESCILTEFNFQHPNCRLGLMDLSDGILSDLPRLLNSKEKELGAELNINETTLDKELDLWEDGGFIPIKQQTKNHKLLQSVYGGEDYVLFGTCDEPHWDKLKLCLPQIQELGRVTTHNEIILNKQKLHLKGFDHFQ</sequence>
<dbReference type="Pfam" id="PF00586">
    <property type="entry name" value="AIRS"/>
    <property type="match status" value="1"/>
</dbReference>
<dbReference type="InterPro" id="IPR036921">
    <property type="entry name" value="PurM-like_N_sf"/>
</dbReference>
<comment type="caution">
    <text evidence="2">Lacks conserved residue(s) required for the propagation of feature annotation.</text>
</comment>
<feature type="binding site" evidence="2">
    <location>
        <position position="248"/>
    </location>
    <ligand>
        <name>Mg(2+)</name>
        <dbReference type="ChEBI" id="CHEBI:18420"/>
        <label>3</label>
    </ligand>
</feature>
<dbReference type="InterPro" id="IPR036676">
    <property type="entry name" value="PurM-like_C_sf"/>
</dbReference>
<feature type="binding site" evidence="2">
    <location>
        <position position="76"/>
    </location>
    <ligand>
        <name>Mg(2+)</name>
        <dbReference type="ChEBI" id="CHEBI:18420"/>
        <label>4</label>
    </ligand>
</feature>
<feature type="binding site" evidence="2">
    <location>
        <position position="47"/>
    </location>
    <ligand>
        <name>Mg(2+)</name>
        <dbReference type="ChEBI" id="CHEBI:18420"/>
        <label>1</label>
    </ligand>
</feature>
<dbReference type="Proteomes" id="UP000186469">
    <property type="component" value="Unassembled WGS sequence"/>
</dbReference>
<comment type="miscellaneous">
    <text evidence="2">Reaction mechanism of ThiL seems to utilize a direct, inline transfer of the gamma-phosphate of ATP to TMP rather than a phosphorylated enzyme intermediate.</text>
</comment>
<feature type="binding site" evidence="2">
    <location>
        <position position="157"/>
    </location>
    <ligand>
        <name>ATP</name>
        <dbReference type="ChEBI" id="CHEBI:30616"/>
    </ligand>
</feature>
<organism evidence="4 5">
    <name type="scientific">Desulfovibrio litoralis DSM 11393</name>
    <dbReference type="NCBI Taxonomy" id="1121455"/>
    <lineage>
        <taxon>Bacteria</taxon>
        <taxon>Pseudomonadati</taxon>
        <taxon>Thermodesulfobacteriota</taxon>
        <taxon>Desulfovibrionia</taxon>
        <taxon>Desulfovibrionales</taxon>
        <taxon>Desulfovibrionaceae</taxon>
        <taxon>Desulfovibrio</taxon>
    </lineage>
</organism>
<dbReference type="EC" id="2.7.4.16" evidence="2"/>
<protein>
    <recommendedName>
        <fullName evidence="2">Thiamine-monophosphate kinase</fullName>
        <shortName evidence="2">TMP kinase</shortName>
        <shortName evidence="2">Thiamine-phosphate kinase</shortName>
        <ecNumber evidence="2">2.7.4.16</ecNumber>
    </recommendedName>
</protein>
<dbReference type="GO" id="GO:0009030">
    <property type="term" value="F:thiamine-phosphate kinase activity"/>
    <property type="evidence" value="ECO:0007669"/>
    <property type="project" value="UniProtKB-UniRule"/>
</dbReference>
<gene>
    <name evidence="2" type="primary">thiL</name>
    <name evidence="4" type="ORF">SAMN02745728_01387</name>
</gene>
<proteinExistence type="inferred from homology"/>
<dbReference type="STRING" id="1121455.SAMN02745728_01387"/>
<feature type="binding site" evidence="2">
    <location>
        <position position="76"/>
    </location>
    <ligand>
        <name>Mg(2+)</name>
        <dbReference type="ChEBI" id="CHEBI:18420"/>
        <label>2</label>
    </ligand>
</feature>
<feature type="binding site" evidence="2">
    <location>
        <position position="251"/>
    </location>
    <ligand>
        <name>Mg(2+)</name>
        <dbReference type="ChEBI" id="CHEBI:18420"/>
        <label>5</label>
    </ligand>
</feature>
<keyword evidence="1 2" id="KW-0784">Thiamine biosynthesis</keyword>
<feature type="binding site" evidence="2">
    <location>
        <position position="31"/>
    </location>
    <ligand>
        <name>Mg(2+)</name>
        <dbReference type="ChEBI" id="CHEBI:18420"/>
        <label>3</label>
    </ligand>
</feature>
<dbReference type="Gene3D" id="3.90.650.10">
    <property type="entry name" value="PurM-like C-terminal domain"/>
    <property type="match status" value="1"/>
</dbReference>
<evidence type="ECO:0000256" key="2">
    <source>
        <dbReference type="HAMAP-Rule" id="MF_02128"/>
    </source>
</evidence>